<dbReference type="AlphaFoldDB" id="A0A135TLM9"/>
<reference evidence="2 3" key="1">
    <citation type="submission" date="2014-02" db="EMBL/GenBank/DDBJ databases">
        <title>The genome sequence of Colletotrichum salicis CBS 607.94.</title>
        <authorList>
            <person name="Baroncelli R."/>
            <person name="Thon M.R."/>
        </authorList>
    </citation>
    <scope>NUCLEOTIDE SEQUENCE [LARGE SCALE GENOMIC DNA]</scope>
    <source>
        <strain evidence="2 3">CBS 607.94</strain>
    </source>
</reference>
<dbReference type="Proteomes" id="UP000070121">
    <property type="component" value="Unassembled WGS sequence"/>
</dbReference>
<organism evidence="2 3">
    <name type="scientific">Colletotrichum salicis</name>
    <dbReference type="NCBI Taxonomy" id="1209931"/>
    <lineage>
        <taxon>Eukaryota</taxon>
        <taxon>Fungi</taxon>
        <taxon>Dikarya</taxon>
        <taxon>Ascomycota</taxon>
        <taxon>Pezizomycotina</taxon>
        <taxon>Sordariomycetes</taxon>
        <taxon>Hypocreomycetidae</taxon>
        <taxon>Glomerellales</taxon>
        <taxon>Glomerellaceae</taxon>
        <taxon>Colletotrichum</taxon>
        <taxon>Colletotrichum acutatum species complex</taxon>
    </lineage>
</organism>
<evidence type="ECO:0000256" key="1">
    <source>
        <dbReference type="SAM" id="MobiDB-lite"/>
    </source>
</evidence>
<feature type="compositionally biased region" description="Basic and acidic residues" evidence="1">
    <location>
        <begin position="1"/>
        <end position="15"/>
    </location>
</feature>
<name>A0A135TLM9_9PEZI</name>
<keyword evidence="3" id="KW-1185">Reference proteome</keyword>
<evidence type="ECO:0000313" key="3">
    <source>
        <dbReference type="Proteomes" id="UP000070121"/>
    </source>
</evidence>
<comment type="caution">
    <text evidence="2">The sequence shown here is derived from an EMBL/GenBank/DDBJ whole genome shotgun (WGS) entry which is preliminary data.</text>
</comment>
<proteinExistence type="predicted"/>
<evidence type="ECO:0000313" key="2">
    <source>
        <dbReference type="EMBL" id="KXH49029.1"/>
    </source>
</evidence>
<accession>A0A135TLM9</accession>
<dbReference type="EMBL" id="JFFI01001938">
    <property type="protein sequence ID" value="KXH49029.1"/>
    <property type="molecule type" value="Genomic_DNA"/>
</dbReference>
<protein>
    <submittedName>
        <fullName evidence="2">Uncharacterized protein</fullName>
    </submittedName>
</protein>
<sequence length="145" mass="15960">MATDARQRLEGELGSRRTSRTGKRDDYGVPRGASALWANDIHHSSPRGVRDKLPRWFFPFSAVVPESRRCPSIGHHLSILTAQSLKPIFPTTRGSTNGVVLDLTCYLDWTEVPTRLAYTIRKASNESGPAHPTALCHAGNRPVTG</sequence>
<gene>
    <name evidence="2" type="ORF">CSAL01_10178</name>
</gene>
<feature type="region of interest" description="Disordered" evidence="1">
    <location>
        <begin position="1"/>
        <end position="27"/>
    </location>
</feature>